<accession>A0A1X1U8P2</accession>
<comment type="caution">
    <text evidence="2">The sequence shown here is derived from an EMBL/GenBank/DDBJ whole genome shotgun (WGS) entry which is preliminary data.</text>
</comment>
<name>A0A1X1U8P2_MYCFL</name>
<gene>
    <name evidence="2" type="ORF">AWC05_20790</name>
</gene>
<keyword evidence="3" id="KW-1185">Reference proteome</keyword>
<keyword evidence="1" id="KW-1133">Transmembrane helix</keyword>
<evidence type="ECO:0000256" key="1">
    <source>
        <dbReference type="SAM" id="Phobius"/>
    </source>
</evidence>
<evidence type="ECO:0008006" key="4">
    <source>
        <dbReference type="Google" id="ProtNLM"/>
    </source>
</evidence>
<organism evidence="2 3">
    <name type="scientific">Mycobacterium florentinum</name>
    <dbReference type="NCBI Taxonomy" id="292462"/>
    <lineage>
        <taxon>Bacteria</taxon>
        <taxon>Bacillati</taxon>
        <taxon>Actinomycetota</taxon>
        <taxon>Actinomycetes</taxon>
        <taxon>Mycobacteriales</taxon>
        <taxon>Mycobacteriaceae</taxon>
        <taxon>Mycobacterium</taxon>
        <taxon>Mycobacterium simiae complex</taxon>
    </lineage>
</organism>
<dbReference type="EMBL" id="LQOV01000014">
    <property type="protein sequence ID" value="ORV53177.1"/>
    <property type="molecule type" value="Genomic_DNA"/>
</dbReference>
<protein>
    <recommendedName>
        <fullName evidence="4">DUF4386 domain-containing protein</fullName>
    </recommendedName>
</protein>
<sequence>MIVLFIIGSTILAGYLPPQWHPGDGAAKVAEIYSTHLTRIRIGLVFTVIAYSLMMVWGVSNAAQTRRLEGKFPALTYLQLVCMAAGTAQIVVNTGMWATAAFRPGEVSPEITQLANDMGFIILLGTWPPFTIWSIALGAQILLNKSSLEVYPRWAGYVSIWCGLLYIPGGTVWFFKSGPFGWTGAICMYVPFVFFGIWILTFTVLTIKNVRRGDVDRQELAPAA</sequence>
<dbReference type="AlphaFoldDB" id="A0A1X1U8P2"/>
<reference evidence="2 3" key="1">
    <citation type="submission" date="2016-01" db="EMBL/GenBank/DDBJ databases">
        <title>The new phylogeny of the genus Mycobacterium.</title>
        <authorList>
            <person name="Tarcisio F."/>
            <person name="Conor M."/>
            <person name="Antonella G."/>
            <person name="Elisabetta G."/>
            <person name="Giulia F.S."/>
            <person name="Sara T."/>
            <person name="Anna F."/>
            <person name="Clotilde B."/>
            <person name="Roberto B."/>
            <person name="Veronica D.S."/>
            <person name="Fabio R."/>
            <person name="Monica P."/>
            <person name="Olivier J."/>
            <person name="Enrico T."/>
            <person name="Nicola S."/>
        </authorList>
    </citation>
    <scope>NUCLEOTIDE SEQUENCE [LARGE SCALE GENOMIC DNA]</scope>
    <source>
        <strain evidence="2 3">DSM 44852</strain>
    </source>
</reference>
<feature type="transmembrane region" description="Helical" evidence="1">
    <location>
        <begin position="118"/>
        <end position="142"/>
    </location>
</feature>
<keyword evidence="1" id="KW-0472">Membrane</keyword>
<feature type="transmembrane region" description="Helical" evidence="1">
    <location>
        <begin position="154"/>
        <end position="175"/>
    </location>
</feature>
<dbReference type="STRING" id="292462.AWC05_20790"/>
<dbReference type="Proteomes" id="UP000193010">
    <property type="component" value="Unassembled WGS sequence"/>
</dbReference>
<feature type="transmembrane region" description="Helical" evidence="1">
    <location>
        <begin position="181"/>
        <end position="207"/>
    </location>
</feature>
<feature type="transmembrane region" description="Helical" evidence="1">
    <location>
        <begin position="42"/>
        <end position="63"/>
    </location>
</feature>
<evidence type="ECO:0000313" key="3">
    <source>
        <dbReference type="Proteomes" id="UP000193010"/>
    </source>
</evidence>
<feature type="transmembrane region" description="Helical" evidence="1">
    <location>
        <begin position="75"/>
        <end position="98"/>
    </location>
</feature>
<proteinExistence type="predicted"/>
<keyword evidence="1" id="KW-0812">Transmembrane</keyword>
<evidence type="ECO:0000313" key="2">
    <source>
        <dbReference type="EMBL" id="ORV53177.1"/>
    </source>
</evidence>